<feature type="compositionally biased region" description="Polar residues" evidence="1">
    <location>
        <begin position="60"/>
        <end position="83"/>
    </location>
</feature>
<gene>
    <name evidence="3" type="ORF">INT45_006609</name>
</gene>
<reference evidence="3 4" key="1">
    <citation type="submission" date="2020-12" db="EMBL/GenBank/DDBJ databases">
        <title>Metabolic potential, ecology and presence of endohyphal bacteria is reflected in genomic diversity of Mucoromycotina.</title>
        <authorList>
            <person name="Muszewska A."/>
            <person name="Okrasinska A."/>
            <person name="Steczkiewicz K."/>
            <person name="Drgas O."/>
            <person name="Orlowska M."/>
            <person name="Perlinska-Lenart U."/>
            <person name="Aleksandrzak-Piekarczyk T."/>
            <person name="Szatraj K."/>
            <person name="Zielenkiewicz U."/>
            <person name="Pilsyk S."/>
            <person name="Malc E."/>
            <person name="Mieczkowski P."/>
            <person name="Kruszewska J.S."/>
            <person name="Biernat P."/>
            <person name="Pawlowska J."/>
        </authorList>
    </citation>
    <scope>NUCLEOTIDE SEQUENCE [LARGE SCALE GENOMIC DNA]</scope>
    <source>
        <strain evidence="3 4">CBS 142.35</strain>
    </source>
</reference>
<organism evidence="3 4">
    <name type="scientific">Circinella minor</name>
    <dbReference type="NCBI Taxonomy" id="1195481"/>
    <lineage>
        <taxon>Eukaryota</taxon>
        <taxon>Fungi</taxon>
        <taxon>Fungi incertae sedis</taxon>
        <taxon>Mucoromycota</taxon>
        <taxon>Mucoromycotina</taxon>
        <taxon>Mucoromycetes</taxon>
        <taxon>Mucorales</taxon>
        <taxon>Lichtheimiaceae</taxon>
        <taxon>Circinella</taxon>
    </lineage>
</organism>
<feature type="compositionally biased region" description="Polar residues" evidence="1">
    <location>
        <begin position="97"/>
        <end position="132"/>
    </location>
</feature>
<dbReference type="OrthoDB" id="2013972at2759"/>
<dbReference type="CDD" id="cd02440">
    <property type="entry name" value="AdoMet_MTases"/>
    <property type="match status" value="1"/>
</dbReference>
<accession>A0A8H7SD94</accession>
<evidence type="ECO:0000313" key="3">
    <source>
        <dbReference type="EMBL" id="KAG2225913.1"/>
    </source>
</evidence>
<dbReference type="SUPFAM" id="SSF53335">
    <property type="entry name" value="S-adenosyl-L-methionine-dependent methyltransferases"/>
    <property type="match status" value="1"/>
</dbReference>
<evidence type="ECO:0000259" key="2">
    <source>
        <dbReference type="Pfam" id="PF13649"/>
    </source>
</evidence>
<dbReference type="Gene3D" id="3.40.50.150">
    <property type="entry name" value="Vaccinia Virus protein VP39"/>
    <property type="match status" value="1"/>
</dbReference>
<dbReference type="AlphaFoldDB" id="A0A8H7SD94"/>
<name>A0A8H7SD94_9FUNG</name>
<dbReference type="GO" id="GO:0008168">
    <property type="term" value="F:methyltransferase activity"/>
    <property type="evidence" value="ECO:0007669"/>
    <property type="project" value="TreeGrafter"/>
</dbReference>
<dbReference type="PANTHER" id="PTHR43591">
    <property type="entry name" value="METHYLTRANSFERASE"/>
    <property type="match status" value="1"/>
</dbReference>
<dbReference type="InterPro" id="IPR041698">
    <property type="entry name" value="Methyltransf_25"/>
</dbReference>
<comment type="caution">
    <text evidence="3">The sequence shown here is derived from an EMBL/GenBank/DDBJ whole genome shotgun (WGS) entry which is preliminary data.</text>
</comment>
<dbReference type="PANTHER" id="PTHR43591:SF24">
    <property type="entry name" value="2-METHOXY-6-POLYPRENYL-1,4-BENZOQUINOL METHYLASE, MITOCHONDRIAL"/>
    <property type="match status" value="1"/>
</dbReference>
<evidence type="ECO:0000256" key="1">
    <source>
        <dbReference type="SAM" id="MobiDB-lite"/>
    </source>
</evidence>
<protein>
    <recommendedName>
        <fullName evidence="2">Methyltransferase domain-containing protein</fullName>
    </recommendedName>
</protein>
<evidence type="ECO:0000313" key="4">
    <source>
        <dbReference type="Proteomes" id="UP000646827"/>
    </source>
</evidence>
<dbReference type="EMBL" id="JAEPRB010000022">
    <property type="protein sequence ID" value="KAG2225913.1"/>
    <property type="molecule type" value="Genomic_DNA"/>
</dbReference>
<dbReference type="Pfam" id="PF13649">
    <property type="entry name" value="Methyltransf_25"/>
    <property type="match status" value="1"/>
</dbReference>
<sequence>MGNQHSHDEIVLEAVASSLSPKARRRISKYPFIQTFIETASKASSPPRSMPSLTSTWYETSSTNYTQQQNLQRQSNNAKSTNAPTTREQQQQPQTTISASSNTIAQPLATQNPDQQVISQTTTTTRKPSGNPKQPYYYVSTTTYYIKGPSSRSNSTDGMYNPLHKEGKRLSSISQTTSQASSSTTSSTFSADKLYYHYQPPQDIEYTMEEGRKFMIAPGLPYRMVCDDDESDRLIILHFLLKYAFNGNAIAPINDILTQAILCNRTKNKRPQIVDVGCGPGTWVLEMATEFPNADFHGVDISPQFPSTIKPSNAFFKQQNILDGLPYPDNSIDYLHVQLMLTSLTQEQVLKLLGDIMRVLKPNGYVELRDVEYRVQRPGPVTDALINQKLYDFFDKSYNIKFDLSHRMSTLLMVSCNQQSDGGFVDVHQEKVTIPLGWGGQLGEIHSQNLHAYLKSLDPKIRQATSTQSKLSDWEPAGMDNTIIMMTDSAIEHIIKECERYQSHFNWFACYGRKPAAAAVPNTTSNSTKNASAHNSIVITPAVSAVGVDGVIGCSNSCGIASSSIEEGAWASINDFADGYVD</sequence>
<dbReference type="Proteomes" id="UP000646827">
    <property type="component" value="Unassembled WGS sequence"/>
</dbReference>
<keyword evidence="4" id="KW-1185">Reference proteome</keyword>
<feature type="compositionally biased region" description="Low complexity" evidence="1">
    <location>
        <begin position="84"/>
        <end position="96"/>
    </location>
</feature>
<feature type="region of interest" description="Disordered" evidence="1">
    <location>
        <begin position="60"/>
        <end position="134"/>
    </location>
</feature>
<proteinExistence type="predicted"/>
<feature type="domain" description="Methyltransferase" evidence="2">
    <location>
        <begin position="273"/>
        <end position="364"/>
    </location>
</feature>
<dbReference type="InterPro" id="IPR029063">
    <property type="entry name" value="SAM-dependent_MTases_sf"/>
</dbReference>